<dbReference type="EMBL" id="LT594518">
    <property type="protein sequence ID" value="SBT82743.1"/>
    <property type="molecule type" value="Genomic_DNA"/>
</dbReference>
<organism evidence="4 5">
    <name type="scientific">Plasmodium ovale</name>
    <name type="common">malaria parasite P. ovale</name>
    <dbReference type="NCBI Taxonomy" id="36330"/>
    <lineage>
        <taxon>Eukaryota</taxon>
        <taxon>Sar</taxon>
        <taxon>Alveolata</taxon>
        <taxon>Apicomplexa</taxon>
        <taxon>Aconoidasida</taxon>
        <taxon>Haemosporida</taxon>
        <taxon>Plasmodiidae</taxon>
        <taxon>Plasmodium</taxon>
        <taxon>Plasmodium (Plasmodium)</taxon>
    </lineage>
</organism>
<dbReference type="VEuPathDB" id="PlasmoDB:PocGH01_14066900"/>
<evidence type="ECO:0000313" key="5">
    <source>
        <dbReference type="Proteomes" id="UP000243200"/>
    </source>
</evidence>
<keyword evidence="2" id="KW-0472">Membrane</keyword>
<dbReference type="AlphaFoldDB" id="A0A1C3L5Z4"/>
<dbReference type="OrthoDB" id="372136at2759"/>
<evidence type="ECO:0000313" key="4">
    <source>
        <dbReference type="EMBL" id="SBT82743.1"/>
    </source>
</evidence>
<gene>
    <name evidence="4" type="primary">PowCR01_140061200</name>
    <name evidence="4" type="ORF">POWCR01_140061200</name>
</gene>
<feature type="domain" description="DUF7641" evidence="3">
    <location>
        <begin position="11"/>
        <end position="135"/>
    </location>
</feature>
<protein>
    <recommendedName>
        <fullName evidence="3">DUF7641 domain-containing protein</fullName>
    </recommendedName>
</protein>
<feature type="region of interest" description="Disordered" evidence="1">
    <location>
        <begin position="145"/>
        <end position="164"/>
    </location>
</feature>
<dbReference type="Proteomes" id="UP000243200">
    <property type="component" value="Chromosome 14"/>
</dbReference>
<dbReference type="Pfam" id="PF24648">
    <property type="entry name" value="DUF7641"/>
    <property type="match status" value="1"/>
</dbReference>
<evidence type="ECO:0000256" key="1">
    <source>
        <dbReference type="SAM" id="MobiDB-lite"/>
    </source>
</evidence>
<evidence type="ECO:0000259" key="3">
    <source>
        <dbReference type="Pfam" id="PF24648"/>
    </source>
</evidence>
<feature type="transmembrane region" description="Helical" evidence="2">
    <location>
        <begin position="82"/>
        <end position="103"/>
    </location>
</feature>
<feature type="transmembrane region" description="Helical" evidence="2">
    <location>
        <begin position="109"/>
        <end position="127"/>
    </location>
</feature>
<feature type="transmembrane region" description="Helical" evidence="2">
    <location>
        <begin position="50"/>
        <end position="70"/>
    </location>
</feature>
<keyword evidence="2" id="KW-0812">Transmembrane</keyword>
<name>A0A1C3L5Z4_PLAOA</name>
<evidence type="ECO:0000256" key="2">
    <source>
        <dbReference type="SAM" id="Phobius"/>
    </source>
</evidence>
<proteinExistence type="predicted"/>
<dbReference type="VEuPathDB" id="PlasmoDB:POWCR01_140061200"/>
<dbReference type="InterPro" id="IPR056058">
    <property type="entry name" value="DUF7641"/>
</dbReference>
<keyword evidence="2" id="KW-1133">Transmembrane helix</keyword>
<sequence length="186" mass="22007">MDAIRNKLERYKPDEKTKTFCRRYIYFLLFYNFFVLLLFIYCFFTDSLSPYGWLFFTNLYFCAFPLISFMGKSYIPSLLRSYNWMLLVSSIISVYILFEGIFTYVKTDLYLMILYGVCTWVNTAFCWKATQSIFDGTRTQDSLLDSLNPKSKNKKNNNEEGGKKWGIKKKFFGKGKTTKDASYVKV</sequence>
<reference evidence="4 5" key="1">
    <citation type="submission" date="2016-06" db="EMBL/GenBank/DDBJ databases">
        <authorList>
            <consortium name="Pathogen Informatics"/>
        </authorList>
    </citation>
    <scope>NUCLEOTIDE SEQUENCE [LARGE SCALE GENOMIC DNA]</scope>
    <source>
        <strain evidence="4">PowCR01</strain>
    </source>
</reference>
<accession>A0A1C3L5Z4</accession>
<feature type="transmembrane region" description="Helical" evidence="2">
    <location>
        <begin position="24"/>
        <end position="44"/>
    </location>
</feature>